<dbReference type="SFLD" id="SFLDS00019">
    <property type="entry name" value="Glutathione_Transferase_(cytos"/>
    <property type="match status" value="1"/>
</dbReference>
<dbReference type="Pfam" id="PF13417">
    <property type="entry name" value="GST_N_3"/>
    <property type="match status" value="1"/>
</dbReference>
<proteinExistence type="evidence at transcript level"/>
<dbReference type="GO" id="GO:0045174">
    <property type="term" value="F:glutathione dehydrogenase (ascorbate) activity"/>
    <property type="evidence" value="ECO:0007669"/>
    <property type="project" value="TreeGrafter"/>
</dbReference>
<evidence type="ECO:0000259" key="4">
    <source>
        <dbReference type="PROSITE" id="PS50405"/>
    </source>
</evidence>
<dbReference type="EMBL" id="KF421151">
    <property type="protein sequence ID" value="AGZ87463.1"/>
    <property type="molecule type" value="mRNA"/>
</dbReference>
<dbReference type="FunFam" id="3.40.30.10:FF:000123">
    <property type="entry name" value="Glutathione transferase o1"/>
    <property type="match status" value="1"/>
</dbReference>
<dbReference type="FunFam" id="1.20.1050.10:FF:000009">
    <property type="entry name" value="Glutathione S-transferase omega-1"/>
    <property type="match status" value="1"/>
</dbReference>
<dbReference type="AlphaFoldDB" id="U5YBC3"/>
<dbReference type="PRINTS" id="PR01625">
    <property type="entry name" value="GSTRNSFRASEO"/>
</dbReference>
<evidence type="ECO:0000313" key="5">
    <source>
        <dbReference type="EMBL" id="AGZ87463.1"/>
    </source>
</evidence>
<evidence type="ECO:0000256" key="1">
    <source>
        <dbReference type="ARBA" id="ARBA00011067"/>
    </source>
</evidence>
<dbReference type="InterPro" id="IPR005442">
    <property type="entry name" value="GST_omega"/>
</dbReference>
<keyword evidence="2" id="KW-0560">Oxidoreductase</keyword>
<feature type="domain" description="GST N-terminal" evidence="3">
    <location>
        <begin position="23"/>
        <end position="101"/>
    </location>
</feature>
<organism evidence="5">
    <name type="scientific">Tetranychus cinnabarinus</name>
    <name type="common">Carmine spider mite</name>
    <name type="synonym">Acarus cinnabarinus</name>
    <dbReference type="NCBI Taxonomy" id="93129"/>
    <lineage>
        <taxon>Eukaryota</taxon>
        <taxon>Metazoa</taxon>
        <taxon>Ecdysozoa</taxon>
        <taxon>Arthropoda</taxon>
        <taxon>Chelicerata</taxon>
        <taxon>Arachnida</taxon>
        <taxon>Acari</taxon>
        <taxon>Acariformes</taxon>
        <taxon>Trombidiformes</taxon>
        <taxon>Prostigmata</taxon>
        <taxon>Eleutherengona</taxon>
        <taxon>Raphignathae</taxon>
        <taxon>Tetranychoidea</taxon>
        <taxon>Tetranychidae</taxon>
        <taxon>Tetranychus</taxon>
    </lineage>
</organism>
<dbReference type="SUPFAM" id="SSF52833">
    <property type="entry name" value="Thioredoxin-like"/>
    <property type="match status" value="1"/>
</dbReference>
<dbReference type="GO" id="GO:0006749">
    <property type="term" value="P:glutathione metabolic process"/>
    <property type="evidence" value="ECO:0007669"/>
    <property type="project" value="TreeGrafter"/>
</dbReference>
<reference evidence="5" key="1">
    <citation type="submission" date="2013-07" db="EMBL/GenBank/DDBJ databases">
        <title>Cloning,sequence analysis and expression of GSTs gene in the carmine spider mite.</title>
        <authorList>
            <person name="Luo Y.J."/>
            <person name="Yang Z.G."/>
            <person name="Wang D."/>
            <person name="Ding W."/>
        </authorList>
    </citation>
    <scope>NUCLEOTIDE SEQUENCE</scope>
</reference>
<dbReference type="InterPro" id="IPR004045">
    <property type="entry name" value="Glutathione_S-Trfase_N"/>
</dbReference>
<evidence type="ECO:0000259" key="3">
    <source>
        <dbReference type="PROSITE" id="PS50404"/>
    </source>
</evidence>
<feature type="domain" description="GST C-terminal" evidence="4">
    <location>
        <begin position="105"/>
        <end position="240"/>
    </location>
</feature>
<dbReference type="InterPro" id="IPR040079">
    <property type="entry name" value="Glutathione_S-Trfase"/>
</dbReference>
<dbReference type="Gene3D" id="3.40.30.10">
    <property type="entry name" value="Glutaredoxin"/>
    <property type="match status" value="1"/>
</dbReference>
<dbReference type="InterPro" id="IPR010987">
    <property type="entry name" value="Glutathione-S-Trfase_C-like"/>
</dbReference>
<dbReference type="SFLD" id="SFLDG00358">
    <property type="entry name" value="Main_(cytGST)"/>
    <property type="match status" value="1"/>
</dbReference>
<dbReference type="PANTHER" id="PTHR43968">
    <property type="match status" value="1"/>
</dbReference>
<accession>U5YBC3</accession>
<dbReference type="SUPFAM" id="SSF47616">
    <property type="entry name" value="GST C-terminal domain-like"/>
    <property type="match status" value="1"/>
</dbReference>
<dbReference type="InterPro" id="IPR036282">
    <property type="entry name" value="Glutathione-S-Trfase_C_sf"/>
</dbReference>
<dbReference type="InterPro" id="IPR050983">
    <property type="entry name" value="GST_Omega/HSP26"/>
</dbReference>
<name>U5YBC3_TETCI</name>
<dbReference type="InterPro" id="IPR036249">
    <property type="entry name" value="Thioredoxin-like_sf"/>
</dbReference>
<sequence length="244" mass="28024">MGFGAFAGNHNKESKIHPEVDMSKLTIYGNIICPFVRRVLLVLAQKNIQYNFVGIDLFNKPDWFLEMFPNGKVPVLKDGDKMIPESLIIVNYLDEVYPPSVHPSDPYEKAKGSLFVDEIGTPLFTPCLYKCLKDKSLSLVDKLKGMDEMFIKIESLLEKKKTKYFQTDDKPVYSDYMVWPFLETTIPVSRWLNHPTINSVESVKALYPSVGKYMQLMYEDQAVKKVSPDYDTFEAYYNGLVGKN</sequence>
<dbReference type="GO" id="GO:0005737">
    <property type="term" value="C:cytoplasm"/>
    <property type="evidence" value="ECO:0007669"/>
    <property type="project" value="InterPro"/>
</dbReference>
<dbReference type="PROSITE" id="PS50404">
    <property type="entry name" value="GST_NTER"/>
    <property type="match status" value="1"/>
</dbReference>
<keyword evidence="5" id="KW-0808">Transferase</keyword>
<comment type="similarity">
    <text evidence="1">Belongs to the GST superfamily. Omega family.</text>
</comment>
<dbReference type="GO" id="GO:0004364">
    <property type="term" value="F:glutathione transferase activity"/>
    <property type="evidence" value="ECO:0007669"/>
    <property type="project" value="InterPro"/>
</dbReference>
<dbReference type="Gene3D" id="1.20.1050.10">
    <property type="match status" value="1"/>
</dbReference>
<dbReference type="PANTHER" id="PTHR43968:SF6">
    <property type="entry name" value="GLUTATHIONE S-TRANSFERASE OMEGA"/>
    <property type="match status" value="1"/>
</dbReference>
<dbReference type="PROSITE" id="PS50405">
    <property type="entry name" value="GST_CTER"/>
    <property type="match status" value="1"/>
</dbReference>
<protein>
    <submittedName>
        <fullName evidence="5">Glutathione S-transferase omega2</fullName>
    </submittedName>
</protein>
<evidence type="ECO:0000256" key="2">
    <source>
        <dbReference type="ARBA" id="ARBA00023002"/>
    </source>
</evidence>